<accession>A0A2S8GM27</accession>
<dbReference type="InterPro" id="IPR027558">
    <property type="entry name" value="Pre_pil_HX9DG_C"/>
</dbReference>
<keyword evidence="1" id="KW-0812">Transmembrane</keyword>
<dbReference type="InterPro" id="IPR011453">
    <property type="entry name" value="DUF1559"/>
</dbReference>
<proteinExistence type="predicted"/>
<dbReference type="RefSeq" id="WP_105335971.1">
    <property type="nucleotide sequence ID" value="NZ_PUHZ01000014.1"/>
</dbReference>
<dbReference type="Proteomes" id="UP000237819">
    <property type="component" value="Unassembled WGS sequence"/>
</dbReference>
<dbReference type="InterPro" id="IPR012902">
    <property type="entry name" value="N_methyl_site"/>
</dbReference>
<dbReference type="InterPro" id="IPR045584">
    <property type="entry name" value="Pilin-like"/>
</dbReference>
<dbReference type="EMBL" id="PUHZ01000014">
    <property type="protein sequence ID" value="PQO45480.1"/>
    <property type="molecule type" value="Genomic_DNA"/>
</dbReference>
<sequence>MNEIRQKSGVWRAVVDSRRGVTLVELLVVIAIIGGLIAILLPSIQQARESARRAECLNNLKQHGLAFQSYHATHNCFPFGWNFTQDFNVSGWTIQLLPYVEQNALYSKWDPRVPAVNEASSAFGFPEAAVTGNLEVIQVPLDVFMCPSAPGDTFHNYGAKANAYGPGKPPVDLTWAAARGDYSATSGIHDYFSALAYSEAPPKSRRGILWQTGIGGKSKCPRLADVVDGASNTTLLGERLGGSNIYKGRSIDGDATAQIGMSQGGGWGDFLIGEHWIQGSLHDGTMTEYGGPYGINCSNGRSVGYFAFHPGGANFLLADGSVTFIRDTISAHALASYITYENGEVFDR</sequence>
<dbReference type="Gene3D" id="3.30.700.10">
    <property type="entry name" value="Glycoprotein, Type 4 Pilin"/>
    <property type="match status" value="1"/>
</dbReference>
<gene>
    <name evidence="3" type="ORF">C5Y93_13595</name>
</gene>
<keyword evidence="1" id="KW-0472">Membrane</keyword>
<dbReference type="PANTHER" id="PTHR30093:SF2">
    <property type="entry name" value="TYPE II SECRETION SYSTEM PROTEIN H"/>
    <property type="match status" value="1"/>
</dbReference>
<dbReference type="OrthoDB" id="255848at2"/>
<evidence type="ECO:0000256" key="1">
    <source>
        <dbReference type="SAM" id="Phobius"/>
    </source>
</evidence>
<keyword evidence="1" id="KW-1133">Transmembrane helix</keyword>
<evidence type="ECO:0000259" key="2">
    <source>
        <dbReference type="Pfam" id="PF07596"/>
    </source>
</evidence>
<dbReference type="AlphaFoldDB" id="A0A2S8GM27"/>
<organism evidence="3 4">
    <name type="scientific">Blastopirellula marina</name>
    <dbReference type="NCBI Taxonomy" id="124"/>
    <lineage>
        <taxon>Bacteria</taxon>
        <taxon>Pseudomonadati</taxon>
        <taxon>Planctomycetota</taxon>
        <taxon>Planctomycetia</taxon>
        <taxon>Pirellulales</taxon>
        <taxon>Pirellulaceae</taxon>
        <taxon>Blastopirellula</taxon>
    </lineage>
</organism>
<evidence type="ECO:0000313" key="3">
    <source>
        <dbReference type="EMBL" id="PQO45480.1"/>
    </source>
</evidence>
<feature type="transmembrane region" description="Helical" evidence="1">
    <location>
        <begin position="21"/>
        <end position="41"/>
    </location>
</feature>
<dbReference type="NCBIfam" id="TIGR02532">
    <property type="entry name" value="IV_pilin_GFxxxE"/>
    <property type="match status" value="1"/>
</dbReference>
<evidence type="ECO:0000313" key="4">
    <source>
        <dbReference type="Proteomes" id="UP000237819"/>
    </source>
</evidence>
<dbReference type="Pfam" id="PF07596">
    <property type="entry name" value="SBP_bac_10"/>
    <property type="match status" value="1"/>
</dbReference>
<comment type="caution">
    <text evidence="3">The sequence shown here is derived from an EMBL/GenBank/DDBJ whole genome shotgun (WGS) entry which is preliminary data.</text>
</comment>
<feature type="domain" description="DUF1559" evidence="2">
    <location>
        <begin position="45"/>
        <end position="330"/>
    </location>
</feature>
<dbReference type="SUPFAM" id="SSF54523">
    <property type="entry name" value="Pili subunits"/>
    <property type="match status" value="1"/>
</dbReference>
<protein>
    <submittedName>
        <fullName evidence="3">Prepilin-type cleavage/methylation domain-containing protein</fullName>
    </submittedName>
</protein>
<dbReference type="NCBIfam" id="TIGR04294">
    <property type="entry name" value="pre_pil_HX9DG"/>
    <property type="match status" value="1"/>
</dbReference>
<name>A0A2S8GM27_9BACT</name>
<dbReference type="Pfam" id="PF07963">
    <property type="entry name" value="N_methyl"/>
    <property type="match status" value="1"/>
</dbReference>
<dbReference type="PANTHER" id="PTHR30093">
    <property type="entry name" value="GENERAL SECRETION PATHWAY PROTEIN G"/>
    <property type="match status" value="1"/>
</dbReference>
<dbReference type="PROSITE" id="PS00409">
    <property type="entry name" value="PROKAR_NTER_METHYL"/>
    <property type="match status" value="1"/>
</dbReference>
<reference evidence="3 4" key="1">
    <citation type="submission" date="2018-02" db="EMBL/GenBank/DDBJ databases">
        <title>Comparative genomes isolates from brazilian mangrove.</title>
        <authorList>
            <person name="Araujo J.E."/>
            <person name="Taketani R.G."/>
            <person name="Silva M.C.P."/>
            <person name="Loureco M.V."/>
            <person name="Andreote F.D."/>
        </authorList>
    </citation>
    <scope>NUCLEOTIDE SEQUENCE [LARGE SCALE GENOMIC DNA]</scope>
    <source>
        <strain evidence="3 4">Nap-Phe MGV</strain>
    </source>
</reference>